<feature type="region of interest" description="Disordered" evidence="1">
    <location>
        <begin position="1"/>
        <end position="46"/>
    </location>
</feature>
<evidence type="ECO:0000313" key="3">
    <source>
        <dbReference type="Proteomes" id="UP001331515"/>
    </source>
</evidence>
<dbReference type="Proteomes" id="UP001331515">
    <property type="component" value="Unassembled WGS sequence"/>
</dbReference>
<comment type="caution">
    <text evidence="2">The sequence shown here is derived from an EMBL/GenBank/DDBJ whole genome shotgun (WGS) entry which is preliminary data.</text>
</comment>
<sequence>MNRKRSVPSAPLDQGRRAEEIRANQGPAKGCWGGSPGEKGGGRERGDACKDVVVFRRRGERESVCAWRKEEGKDKGKERRGVGEEEGRV</sequence>
<dbReference type="EMBL" id="JAURVH010001527">
    <property type="protein sequence ID" value="KAK5914467.1"/>
    <property type="molecule type" value="Genomic_DNA"/>
</dbReference>
<organism evidence="2 3">
    <name type="scientific">Champsocephalus gunnari</name>
    <name type="common">Mackerel icefish</name>
    <dbReference type="NCBI Taxonomy" id="52237"/>
    <lineage>
        <taxon>Eukaryota</taxon>
        <taxon>Metazoa</taxon>
        <taxon>Chordata</taxon>
        <taxon>Craniata</taxon>
        <taxon>Vertebrata</taxon>
        <taxon>Euteleostomi</taxon>
        <taxon>Actinopterygii</taxon>
        <taxon>Neopterygii</taxon>
        <taxon>Teleostei</taxon>
        <taxon>Neoteleostei</taxon>
        <taxon>Acanthomorphata</taxon>
        <taxon>Eupercaria</taxon>
        <taxon>Perciformes</taxon>
        <taxon>Notothenioidei</taxon>
        <taxon>Channichthyidae</taxon>
        <taxon>Champsocephalus</taxon>
    </lineage>
</organism>
<accession>A0AAN8HGH5</accession>
<proteinExistence type="predicted"/>
<evidence type="ECO:0000256" key="1">
    <source>
        <dbReference type="SAM" id="MobiDB-lite"/>
    </source>
</evidence>
<dbReference type="AlphaFoldDB" id="A0AAN8HGH5"/>
<evidence type="ECO:0000313" key="2">
    <source>
        <dbReference type="EMBL" id="KAK5914467.1"/>
    </source>
</evidence>
<gene>
    <name evidence="2" type="ORF">CgunFtcFv8_008907</name>
</gene>
<reference evidence="2 3" key="1">
    <citation type="journal article" date="2023" name="Mol. Biol. Evol.">
        <title>Genomics of Secondarily Temperate Adaptation in the Only Non-Antarctic Icefish.</title>
        <authorList>
            <person name="Rivera-Colon A.G."/>
            <person name="Rayamajhi N."/>
            <person name="Minhas B.F."/>
            <person name="Madrigal G."/>
            <person name="Bilyk K.T."/>
            <person name="Yoon V."/>
            <person name="Hune M."/>
            <person name="Gregory S."/>
            <person name="Cheng C.H.C."/>
            <person name="Catchen J.M."/>
        </authorList>
    </citation>
    <scope>NUCLEOTIDE SEQUENCE [LARGE SCALE GENOMIC DNA]</scope>
    <source>
        <tissue evidence="2">White muscle</tissue>
    </source>
</reference>
<keyword evidence="3" id="KW-1185">Reference proteome</keyword>
<name>A0AAN8HGH5_CHAGU</name>
<protein>
    <submittedName>
        <fullName evidence="2">Uncharacterized protein</fullName>
    </submittedName>
</protein>
<feature type="region of interest" description="Disordered" evidence="1">
    <location>
        <begin position="68"/>
        <end position="89"/>
    </location>
</feature>